<dbReference type="GeneID" id="87951954"/>
<dbReference type="KEGG" id="cdet:87951954"/>
<sequence length="90" mass="10211">MMTGGTTWYVPPDLIVEQLRGAPGDVWRLGVTTLCLLEKIRILEKTTKSWLICEVKQGGDGKGQMIKWLKIVTQNRNMLNCNDFMEVLVS</sequence>
<accession>A0AAX4J506</accession>
<proteinExistence type="predicted"/>
<dbReference type="AlphaFoldDB" id="A0AAX4J506"/>
<reference evidence="2" key="1">
    <citation type="journal article" date="2023" name="bioRxiv">
        <title>Complete genome of the Medicago anthracnose fungus, Colletotrichum destructivum, reveals a mini-chromosome-like region within a core chromosome.</title>
        <authorList>
            <person name="Lapalu N."/>
            <person name="Simon A."/>
            <person name="Lu A."/>
            <person name="Plaumann P.-L."/>
            <person name="Amselem J."/>
            <person name="Pigne S."/>
            <person name="Auger A."/>
            <person name="Koch C."/>
            <person name="Dallery J.-F."/>
            <person name="O'Connell R.J."/>
        </authorList>
    </citation>
    <scope>NUCLEOTIDE SEQUENCE [LARGE SCALE GENOMIC DNA]</scope>
    <source>
        <strain evidence="2">CBS 520.97</strain>
    </source>
</reference>
<protein>
    <recommendedName>
        <fullName evidence="3">Protein kinase domain-containing protein</fullName>
    </recommendedName>
</protein>
<evidence type="ECO:0000313" key="1">
    <source>
        <dbReference type="EMBL" id="WQF90440.1"/>
    </source>
</evidence>
<dbReference type="EMBL" id="CP137315">
    <property type="protein sequence ID" value="WQF90440.1"/>
    <property type="molecule type" value="Genomic_DNA"/>
</dbReference>
<dbReference type="Proteomes" id="UP001322277">
    <property type="component" value="Chromosome 11"/>
</dbReference>
<organism evidence="1 2">
    <name type="scientific">Colletotrichum destructivum</name>
    <dbReference type="NCBI Taxonomy" id="34406"/>
    <lineage>
        <taxon>Eukaryota</taxon>
        <taxon>Fungi</taxon>
        <taxon>Dikarya</taxon>
        <taxon>Ascomycota</taxon>
        <taxon>Pezizomycotina</taxon>
        <taxon>Sordariomycetes</taxon>
        <taxon>Hypocreomycetidae</taxon>
        <taxon>Glomerellales</taxon>
        <taxon>Glomerellaceae</taxon>
        <taxon>Colletotrichum</taxon>
        <taxon>Colletotrichum destructivum species complex</taxon>
    </lineage>
</organism>
<dbReference type="RefSeq" id="XP_062787661.1">
    <property type="nucleotide sequence ID" value="XM_062931610.1"/>
</dbReference>
<gene>
    <name evidence="1" type="ORF">CDEST_15454</name>
</gene>
<dbReference type="SUPFAM" id="SSF56112">
    <property type="entry name" value="Protein kinase-like (PK-like)"/>
    <property type="match status" value="1"/>
</dbReference>
<keyword evidence="2" id="KW-1185">Reference proteome</keyword>
<evidence type="ECO:0000313" key="2">
    <source>
        <dbReference type="Proteomes" id="UP001322277"/>
    </source>
</evidence>
<evidence type="ECO:0008006" key="3">
    <source>
        <dbReference type="Google" id="ProtNLM"/>
    </source>
</evidence>
<dbReference type="InterPro" id="IPR011009">
    <property type="entry name" value="Kinase-like_dom_sf"/>
</dbReference>
<name>A0AAX4J506_9PEZI</name>